<keyword evidence="3" id="KW-0560">Oxidoreductase</keyword>
<dbReference type="Gene3D" id="2.60.40.420">
    <property type="entry name" value="Cupredoxins - blue copper proteins"/>
    <property type="match status" value="3"/>
</dbReference>
<gene>
    <name evidence="10" type="ORF">DFH08DRAFT_906374</name>
</gene>
<dbReference type="PROSITE" id="PS00079">
    <property type="entry name" value="MULTICOPPER_OXIDASE1"/>
    <property type="match status" value="2"/>
</dbReference>
<dbReference type="GO" id="GO:0016491">
    <property type="term" value="F:oxidoreductase activity"/>
    <property type="evidence" value="ECO:0007669"/>
    <property type="project" value="UniProtKB-KW"/>
</dbReference>
<comment type="similarity">
    <text evidence="1">Belongs to the multicopper oxidase family.</text>
</comment>
<protein>
    <submittedName>
        <fullName evidence="10">Laccase</fullName>
    </submittedName>
</protein>
<dbReference type="InterPro" id="IPR033138">
    <property type="entry name" value="Cu_oxidase_CS"/>
</dbReference>
<dbReference type="EMBL" id="JARIHO010000126">
    <property type="protein sequence ID" value="KAJ7301819.1"/>
    <property type="molecule type" value="Genomic_DNA"/>
</dbReference>
<feature type="domain" description="Plastocyanin-like" evidence="8">
    <location>
        <begin position="421"/>
        <end position="545"/>
    </location>
</feature>
<organism evidence="10 11">
    <name type="scientific">Mycena albidolilacea</name>
    <dbReference type="NCBI Taxonomy" id="1033008"/>
    <lineage>
        <taxon>Eukaryota</taxon>
        <taxon>Fungi</taxon>
        <taxon>Dikarya</taxon>
        <taxon>Basidiomycota</taxon>
        <taxon>Agaricomycotina</taxon>
        <taxon>Agaricomycetes</taxon>
        <taxon>Agaricomycetidae</taxon>
        <taxon>Agaricales</taxon>
        <taxon>Marasmiineae</taxon>
        <taxon>Mycenaceae</taxon>
        <taxon>Mycena</taxon>
    </lineage>
</organism>
<evidence type="ECO:0000256" key="1">
    <source>
        <dbReference type="ARBA" id="ARBA00010609"/>
    </source>
</evidence>
<keyword evidence="2" id="KW-0479">Metal-binding</keyword>
<reference evidence="10" key="1">
    <citation type="submission" date="2023-03" db="EMBL/GenBank/DDBJ databases">
        <title>Massive genome expansion in bonnet fungi (Mycena s.s.) driven by repeated elements and novel gene families across ecological guilds.</title>
        <authorList>
            <consortium name="Lawrence Berkeley National Laboratory"/>
            <person name="Harder C.B."/>
            <person name="Miyauchi S."/>
            <person name="Viragh M."/>
            <person name="Kuo A."/>
            <person name="Thoen E."/>
            <person name="Andreopoulos B."/>
            <person name="Lu D."/>
            <person name="Skrede I."/>
            <person name="Drula E."/>
            <person name="Henrissat B."/>
            <person name="Morin E."/>
            <person name="Kohler A."/>
            <person name="Barry K."/>
            <person name="LaButti K."/>
            <person name="Morin E."/>
            <person name="Salamov A."/>
            <person name="Lipzen A."/>
            <person name="Mereny Z."/>
            <person name="Hegedus B."/>
            <person name="Baldrian P."/>
            <person name="Stursova M."/>
            <person name="Weitz H."/>
            <person name="Taylor A."/>
            <person name="Grigoriev I.V."/>
            <person name="Nagy L.G."/>
            <person name="Martin F."/>
            <person name="Kauserud H."/>
        </authorList>
    </citation>
    <scope>NUCLEOTIDE SEQUENCE</scope>
    <source>
        <strain evidence="10">CBHHK002</strain>
    </source>
</reference>
<accession>A0AAD6YYM5</accession>
<dbReference type="PROSITE" id="PS00080">
    <property type="entry name" value="MULTICOPPER_OXIDASE2"/>
    <property type="match status" value="1"/>
</dbReference>
<proteinExistence type="inferred from homology"/>
<keyword evidence="4" id="KW-0186">Copper</keyword>
<evidence type="ECO:0000259" key="9">
    <source>
        <dbReference type="Pfam" id="PF07732"/>
    </source>
</evidence>
<name>A0AAD6YYM5_9AGAR</name>
<sequence length="574" mass="62607">MPGIHTLTPSLIVPAVRAGSKFKCFRALSHRALIEALKPHSEKLVTICIPFTFTMHTFLFFAFSSALSSAFGHAVGPVGNIHLTNQNVSPDGFSRSSIVVNGVFPAPLIKANKGDHFRLNVIDGLTDTSMPRATSVHWHGIFQEQSSWADGVSFVTQCPIVPGNSFLYEFSTPNQAGTFWYHSHFALQMCDGLRGPLIYDPHDPLAHLYDVDDESTVITLADWNHFTTNNLPQIPNFSSVLINGLGRFLGGPLSPLAVISVKHGLRYRFRLISLSCDPNFVFKIDGHNLTVIEADGISHQPVTVDSLQLFAGQRYSFVLAANQKVDNYWVRAIPDYVNSGFANNTNSAILRYVGASPTDPKTISRNGTNLLDERDLRPLVPVLVPGVHRVGAADVSINLEIGVDFSNPAGPKYTLGGSSFTPPESPALLQILSGAQNAQSLLPSGSYYELPRNKVIEISIPGGSDGGVPHPFHLHGHAFHVIRSAGSKDYNWNNPVIRDTVSTGTAAAGDNVTFRFVTDNAGPWFLHCHIDYHLDIGLAVVFPETISSIRHQPVPQAWERLCPLYNAANVTQLA</sequence>
<evidence type="ECO:0000259" key="7">
    <source>
        <dbReference type="Pfam" id="PF00394"/>
    </source>
</evidence>
<dbReference type="Pfam" id="PF07732">
    <property type="entry name" value="Cu-oxidase_3"/>
    <property type="match status" value="1"/>
</dbReference>
<dbReference type="AlphaFoldDB" id="A0AAD6YYM5"/>
<evidence type="ECO:0000313" key="11">
    <source>
        <dbReference type="Proteomes" id="UP001218218"/>
    </source>
</evidence>
<keyword evidence="6" id="KW-0325">Glycoprotein</keyword>
<comment type="caution">
    <text evidence="10">The sequence shown here is derived from an EMBL/GenBank/DDBJ whole genome shotgun (WGS) entry which is preliminary data.</text>
</comment>
<evidence type="ECO:0000259" key="8">
    <source>
        <dbReference type="Pfam" id="PF07731"/>
    </source>
</evidence>
<dbReference type="PANTHER" id="PTHR11709">
    <property type="entry name" value="MULTI-COPPER OXIDASE"/>
    <property type="match status" value="1"/>
</dbReference>
<evidence type="ECO:0000256" key="2">
    <source>
        <dbReference type="ARBA" id="ARBA00022723"/>
    </source>
</evidence>
<dbReference type="InterPro" id="IPR001117">
    <property type="entry name" value="Cu-oxidase_2nd"/>
</dbReference>
<dbReference type="InterPro" id="IPR045087">
    <property type="entry name" value="Cu-oxidase_fam"/>
</dbReference>
<dbReference type="InterPro" id="IPR008972">
    <property type="entry name" value="Cupredoxin"/>
</dbReference>
<dbReference type="GO" id="GO:0005507">
    <property type="term" value="F:copper ion binding"/>
    <property type="evidence" value="ECO:0007669"/>
    <property type="project" value="InterPro"/>
</dbReference>
<dbReference type="FunFam" id="2.60.40.420:FF:000045">
    <property type="entry name" value="Laccase 2"/>
    <property type="match status" value="1"/>
</dbReference>
<keyword evidence="11" id="KW-1185">Reference proteome</keyword>
<dbReference type="Pfam" id="PF00394">
    <property type="entry name" value="Cu-oxidase"/>
    <property type="match status" value="1"/>
</dbReference>
<evidence type="ECO:0000256" key="5">
    <source>
        <dbReference type="ARBA" id="ARBA00023157"/>
    </source>
</evidence>
<feature type="domain" description="Plastocyanin-like" evidence="9">
    <location>
        <begin position="84"/>
        <end position="200"/>
    </location>
</feature>
<dbReference type="Pfam" id="PF07731">
    <property type="entry name" value="Cu-oxidase_2"/>
    <property type="match status" value="1"/>
</dbReference>
<evidence type="ECO:0000256" key="4">
    <source>
        <dbReference type="ARBA" id="ARBA00023008"/>
    </source>
</evidence>
<dbReference type="InterPro" id="IPR002355">
    <property type="entry name" value="Cu_oxidase_Cu_BS"/>
</dbReference>
<dbReference type="InterPro" id="IPR011706">
    <property type="entry name" value="Cu-oxidase_C"/>
</dbReference>
<feature type="domain" description="Plastocyanin-like" evidence="7">
    <location>
        <begin position="214"/>
        <end position="355"/>
    </location>
</feature>
<evidence type="ECO:0000313" key="10">
    <source>
        <dbReference type="EMBL" id="KAJ7301819.1"/>
    </source>
</evidence>
<dbReference type="SUPFAM" id="SSF49503">
    <property type="entry name" value="Cupredoxins"/>
    <property type="match status" value="3"/>
</dbReference>
<evidence type="ECO:0000256" key="6">
    <source>
        <dbReference type="ARBA" id="ARBA00023180"/>
    </source>
</evidence>
<dbReference type="Proteomes" id="UP001218218">
    <property type="component" value="Unassembled WGS sequence"/>
</dbReference>
<dbReference type="InterPro" id="IPR011707">
    <property type="entry name" value="Cu-oxidase-like_N"/>
</dbReference>
<dbReference type="PANTHER" id="PTHR11709:SF511">
    <property type="entry name" value="LACCASE"/>
    <property type="match status" value="1"/>
</dbReference>
<dbReference type="CDD" id="cd13903">
    <property type="entry name" value="CuRO_3_Tv-LCC_like"/>
    <property type="match status" value="1"/>
</dbReference>
<keyword evidence="5" id="KW-1015">Disulfide bond</keyword>
<evidence type="ECO:0000256" key="3">
    <source>
        <dbReference type="ARBA" id="ARBA00023002"/>
    </source>
</evidence>